<protein>
    <submittedName>
        <fullName evidence="1">Uncharacterized protein</fullName>
    </submittedName>
</protein>
<organism evidence="1">
    <name type="scientific">marine metagenome</name>
    <dbReference type="NCBI Taxonomy" id="408172"/>
    <lineage>
        <taxon>unclassified sequences</taxon>
        <taxon>metagenomes</taxon>
        <taxon>ecological metagenomes</taxon>
    </lineage>
</organism>
<proteinExistence type="predicted"/>
<dbReference type="EMBL" id="UINC01223889">
    <property type="protein sequence ID" value="SVE53269.1"/>
    <property type="molecule type" value="Genomic_DNA"/>
</dbReference>
<accession>A0A383E9I5</accession>
<sequence length="115" mass="12657">MAAETELKIQVDVDGTRKLDKLERKIRSLERTVDRLGTRSTRVFKNYGSQMDNTLGKSAGKWKKHFDDLDSLIKKFGTATLGGLKLAMKAAGAEMALMAISMVSLHGLFKIGQGL</sequence>
<dbReference type="AlphaFoldDB" id="A0A383E9I5"/>
<gene>
    <name evidence="1" type="ORF">METZ01_LOCUS506123</name>
</gene>
<reference evidence="1" key="1">
    <citation type="submission" date="2018-05" db="EMBL/GenBank/DDBJ databases">
        <authorList>
            <person name="Lanie J.A."/>
            <person name="Ng W.-L."/>
            <person name="Kazmierczak K.M."/>
            <person name="Andrzejewski T.M."/>
            <person name="Davidsen T.M."/>
            <person name="Wayne K.J."/>
            <person name="Tettelin H."/>
            <person name="Glass J.I."/>
            <person name="Rusch D."/>
            <person name="Podicherti R."/>
            <person name="Tsui H.-C.T."/>
            <person name="Winkler M.E."/>
        </authorList>
    </citation>
    <scope>NUCLEOTIDE SEQUENCE</scope>
</reference>
<evidence type="ECO:0000313" key="1">
    <source>
        <dbReference type="EMBL" id="SVE53269.1"/>
    </source>
</evidence>
<name>A0A383E9I5_9ZZZZ</name>
<feature type="non-terminal residue" evidence="1">
    <location>
        <position position="115"/>
    </location>
</feature>